<keyword evidence="3" id="KW-1185">Reference proteome</keyword>
<dbReference type="EnsemblPlants" id="Solyc08g007005.1.1">
    <property type="protein sequence ID" value="Solyc08g007005.1.1"/>
    <property type="gene ID" value="Solyc08g007005.1"/>
</dbReference>
<feature type="compositionally biased region" description="Basic and acidic residues" evidence="1">
    <location>
        <begin position="19"/>
        <end position="36"/>
    </location>
</feature>
<reference evidence="2" key="2">
    <citation type="submission" date="2019-01" db="UniProtKB">
        <authorList>
            <consortium name="EnsemblPlants"/>
        </authorList>
    </citation>
    <scope>IDENTIFICATION</scope>
    <source>
        <strain evidence="2">cv. Heinz 1706</strain>
    </source>
</reference>
<dbReference type="InParanoid" id="A0A3Q7IEF3"/>
<protein>
    <submittedName>
        <fullName evidence="2">Uncharacterized protein</fullName>
    </submittedName>
</protein>
<name>A0A3Q7IEF3_SOLLC</name>
<accession>A0A3Q7IEF3</accession>
<dbReference type="Gramene" id="Solyc08g007005.1.1">
    <property type="protein sequence ID" value="Solyc08g007005.1.1"/>
    <property type="gene ID" value="Solyc08g007005.1"/>
</dbReference>
<reference evidence="2" key="1">
    <citation type="journal article" date="2012" name="Nature">
        <title>The tomato genome sequence provides insights into fleshy fruit evolution.</title>
        <authorList>
            <consortium name="Tomato Genome Consortium"/>
        </authorList>
    </citation>
    <scope>NUCLEOTIDE SEQUENCE [LARGE SCALE GENOMIC DNA]</scope>
    <source>
        <strain evidence="2">cv. Heinz 1706</strain>
    </source>
</reference>
<dbReference type="AlphaFoldDB" id="A0A3Q7IEF3"/>
<evidence type="ECO:0000313" key="2">
    <source>
        <dbReference type="EnsemblPlants" id="Solyc08g007005.1.1"/>
    </source>
</evidence>
<organism evidence="2">
    <name type="scientific">Solanum lycopersicum</name>
    <name type="common">Tomato</name>
    <name type="synonym">Lycopersicon esculentum</name>
    <dbReference type="NCBI Taxonomy" id="4081"/>
    <lineage>
        <taxon>Eukaryota</taxon>
        <taxon>Viridiplantae</taxon>
        <taxon>Streptophyta</taxon>
        <taxon>Embryophyta</taxon>
        <taxon>Tracheophyta</taxon>
        <taxon>Spermatophyta</taxon>
        <taxon>Magnoliopsida</taxon>
        <taxon>eudicotyledons</taxon>
        <taxon>Gunneridae</taxon>
        <taxon>Pentapetalae</taxon>
        <taxon>asterids</taxon>
        <taxon>lamiids</taxon>
        <taxon>Solanales</taxon>
        <taxon>Solanaceae</taxon>
        <taxon>Solanoideae</taxon>
        <taxon>Solaneae</taxon>
        <taxon>Solanum</taxon>
        <taxon>Solanum subgen. Lycopersicon</taxon>
    </lineage>
</organism>
<evidence type="ECO:0000256" key="1">
    <source>
        <dbReference type="SAM" id="MobiDB-lite"/>
    </source>
</evidence>
<feature type="compositionally biased region" description="Basic and acidic residues" evidence="1">
    <location>
        <begin position="1"/>
        <end position="10"/>
    </location>
</feature>
<evidence type="ECO:0000313" key="3">
    <source>
        <dbReference type="Proteomes" id="UP000004994"/>
    </source>
</evidence>
<dbReference type="Proteomes" id="UP000004994">
    <property type="component" value="Chromosome 8"/>
</dbReference>
<feature type="compositionally biased region" description="Polar residues" evidence="1">
    <location>
        <begin position="37"/>
        <end position="48"/>
    </location>
</feature>
<sequence>MGQREKRREVPLSAQHGQNKKEESRKTRVSELENKMRQQQQFESESLNNKVEKLEENLKPEECILGRDTVQQVRRSLPALVHDRPEGDCLRGQKEAVV</sequence>
<proteinExistence type="predicted"/>
<feature type="region of interest" description="Disordered" evidence="1">
    <location>
        <begin position="1"/>
        <end position="48"/>
    </location>
</feature>